<evidence type="ECO:0000313" key="2">
    <source>
        <dbReference type="EMBL" id="OMJ23536.1"/>
    </source>
</evidence>
<evidence type="ECO:0000313" key="3">
    <source>
        <dbReference type="Proteomes" id="UP000187429"/>
    </source>
</evidence>
<feature type="region of interest" description="Disordered" evidence="1">
    <location>
        <begin position="151"/>
        <end position="171"/>
    </location>
</feature>
<reference evidence="3" key="1">
    <citation type="submission" date="2017-01" db="EMBL/GenBank/DDBJ databases">
        <authorList>
            <person name="Wang Y."/>
            <person name="White M."/>
            <person name="Kvist S."/>
            <person name="Moncalvo J.-M."/>
        </authorList>
    </citation>
    <scope>NUCLEOTIDE SEQUENCE [LARGE SCALE GENOMIC DNA]</scope>
    <source>
        <strain evidence="3">ID-206-W2</strain>
    </source>
</reference>
<accession>A0A1R1YA56</accession>
<proteinExistence type="predicted"/>
<dbReference type="EMBL" id="LSSM01002009">
    <property type="protein sequence ID" value="OMJ23536.1"/>
    <property type="molecule type" value="Genomic_DNA"/>
</dbReference>
<dbReference type="AlphaFoldDB" id="A0A1R1YA56"/>
<feature type="region of interest" description="Disordered" evidence="1">
    <location>
        <begin position="38"/>
        <end position="68"/>
    </location>
</feature>
<protein>
    <submittedName>
        <fullName evidence="2">Uncharacterized protein</fullName>
    </submittedName>
</protein>
<dbReference type="Proteomes" id="UP000187429">
    <property type="component" value="Unassembled WGS sequence"/>
</dbReference>
<sequence length="171" mass="19213">MLANKSSLLRRNGQKNDYPSFAFDLDSILLNSRQKSKDTVIPDSNHNSNLARTSSKASTHSRRIKKKGSKLNKIAIIGSIRRRFVPRTKNAACLVKKSPSKEKESERRTDNGIISESFEIPGLEHKMSKRAQNSGENVLFESRNNKFSSNRLINNTNKFKNSSPGSYSLGN</sequence>
<name>A0A1R1YA56_9FUNG</name>
<evidence type="ECO:0000256" key="1">
    <source>
        <dbReference type="SAM" id="MobiDB-lite"/>
    </source>
</evidence>
<feature type="compositionally biased region" description="Basic residues" evidence="1">
    <location>
        <begin position="59"/>
        <end position="68"/>
    </location>
</feature>
<feature type="compositionally biased region" description="Polar residues" evidence="1">
    <location>
        <begin position="42"/>
        <end position="58"/>
    </location>
</feature>
<keyword evidence="3" id="KW-1185">Reference proteome</keyword>
<gene>
    <name evidence="2" type="ORF">AYI69_g4941</name>
</gene>
<feature type="region of interest" description="Disordered" evidence="1">
    <location>
        <begin position="95"/>
        <end position="114"/>
    </location>
</feature>
<organism evidence="2 3">
    <name type="scientific">Smittium culicis</name>
    <dbReference type="NCBI Taxonomy" id="133412"/>
    <lineage>
        <taxon>Eukaryota</taxon>
        <taxon>Fungi</taxon>
        <taxon>Fungi incertae sedis</taxon>
        <taxon>Zoopagomycota</taxon>
        <taxon>Kickxellomycotina</taxon>
        <taxon>Harpellomycetes</taxon>
        <taxon>Harpellales</taxon>
        <taxon>Legeriomycetaceae</taxon>
        <taxon>Smittium</taxon>
    </lineage>
</organism>
<comment type="caution">
    <text evidence="2">The sequence shown here is derived from an EMBL/GenBank/DDBJ whole genome shotgun (WGS) entry which is preliminary data.</text>
</comment>
<feature type="compositionally biased region" description="Basic and acidic residues" evidence="1">
    <location>
        <begin position="99"/>
        <end position="110"/>
    </location>
</feature>